<comment type="caution">
    <text evidence="2">The sequence shown here is derived from an EMBL/GenBank/DDBJ whole genome shotgun (WGS) entry which is preliminary data.</text>
</comment>
<dbReference type="RefSeq" id="WP_380755061.1">
    <property type="nucleotide sequence ID" value="NZ_JBHSRF010000026.1"/>
</dbReference>
<feature type="compositionally biased region" description="Pro residues" evidence="1">
    <location>
        <begin position="80"/>
        <end position="95"/>
    </location>
</feature>
<accession>A0ABW1NK00</accession>
<keyword evidence="3" id="KW-1185">Reference proteome</keyword>
<sequence length="95" mass="9657">MTLLGSAVALLAQLVAGQTSPATLTAVGLVGVTLLLLAWAVRRPAVPHATAPAVRFRQGAEHVPFVRLLHPAAAGRPRPRAPSPGPAPVARPGTP</sequence>
<feature type="region of interest" description="Disordered" evidence="1">
    <location>
        <begin position="71"/>
        <end position="95"/>
    </location>
</feature>
<name>A0ABW1NK00_9ACTN</name>
<proteinExistence type="predicted"/>
<dbReference type="InterPro" id="IPR045635">
    <property type="entry name" value="DUF6412"/>
</dbReference>
<gene>
    <name evidence="2" type="ORF">ACFP1K_19175</name>
</gene>
<protein>
    <submittedName>
        <fullName evidence="2">DUF6412 domain-containing protein</fullName>
    </submittedName>
</protein>
<dbReference type="EMBL" id="JBHSRF010000026">
    <property type="protein sequence ID" value="MFC6083303.1"/>
    <property type="molecule type" value="Genomic_DNA"/>
</dbReference>
<evidence type="ECO:0000256" key="1">
    <source>
        <dbReference type="SAM" id="MobiDB-lite"/>
    </source>
</evidence>
<dbReference type="Proteomes" id="UP001596137">
    <property type="component" value="Unassembled WGS sequence"/>
</dbReference>
<dbReference type="Pfam" id="PF19950">
    <property type="entry name" value="DUF6412"/>
    <property type="match status" value="1"/>
</dbReference>
<organism evidence="2 3">
    <name type="scientific">Sphaerisporangium aureirubrum</name>
    <dbReference type="NCBI Taxonomy" id="1544736"/>
    <lineage>
        <taxon>Bacteria</taxon>
        <taxon>Bacillati</taxon>
        <taxon>Actinomycetota</taxon>
        <taxon>Actinomycetes</taxon>
        <taxon>Streptosporangiales</taxon>
        <taxon>Streptosporangiaceae</taxon>
        <taxon>Sphaerisporangium</taxon>
    </lineage>
</organism>
<evidence type="ECO:0000313" key="3">
    <source>
        <dbReference type="Proteomes" id="UP001596137"/>
    </source>
</evidence>
<reference evidence="3" key="1">
    <citation type="journal article" date="2019" name="Int. J. Syst. Evol. Microbiol.">
        <title>The Global Catalogue of Microorganisms (GCM) 10K type strain sequencing project: providing services to taxonomists for standard genome sequencing and annotation.</title>
        <authorList>
            <consortium name="The Broad Institute Genomics Platform"/>
            <consortium name="The Broad Institute Genome Sequencing Center for Infectious Disease"/>
            <person name="Wu L."/>
            <person name="Ma J."/>
        </authorList>
    </citation>
    <scope>NUCLEOTIDE SEQUENCE [LARGE SCALE GENOMIC DNA]</scope>
    <source>
        <strain evidence="3">JCM 30346</strain>
    </source>
</reference>
<evidence type="ECO:0000313" key="2">
    <source>
        <dbReference type="EMBL" id="MFC6083303.1"/>
    </source>
</evidence>